<dbReference type="SUPFAM" id="SSF63829">
    <property type="entry name" value="Calcium-dependent phosphotriesterase"/>
    <property type="match status" value="1"/>
</dbReference>
<dbReference type="Proteomes" id="UP000598174">
    <property type="component" value="Unassembled WGS sequence"/>
</dbReference>
<evidence type="ECO:0000313" key="2">
    <source>
        <dbReference type="Proteomes" id="UP000598174"/>
    </source>
</evidence>
<dbReference type="AlphaFoldDB" id="A0A919IUS3"/>
<sequence length="574" mass="57947">MSASAAEVTTSLPGTSFSAVLVDDAHGHVYVTGADKLAVLDPYGALQQQVPLSGAAGMTLDGSTLYVALAQNGIAALDTATLAVERTFPTPAGSGICPAHLAATGGRVYFTYGCADSHGGLGSLDPATGTMTLGLGAATPDARPVAAAGGKLVTSADDGIDLYDLSGGTPALITSATPCTAPNTLAFNSGRILASCQAPSKGLALSATDLSVTGEYGSNNQPPVGIAGSADGSTVAVVTTTDYAPTVWVSSATGAALHDFPLPAGETIDYRGVGLSGTGSTAYAVSHLSHAYKLHVFTAEAQTPALTLTGPAKLDAGRPVTLTGTFGGGAGKQLAVTRTDLAGRHSLAAVTTAAGGAFTVTDKPGGGDNVYAVSFAGDDKWGPARASATVVVARRATAVSLRTDHSLYSYRAAAEVTIRLAGTSGTVCLANTTGQSTCTGTDRAGVARLSFHPMTHNTVLTASFAGNSTFAPASAKVRVHTSAQVQETLRGTRLGVLVQPYRPGATVRFTEQAVVHGKWRTVGTRTARLDGNSRAISGALGTIGRDRVYRVRASFVADGLNAASDGAWKTFRTR</sequence>
<dbReference type="Gene3D" id="2.130.10.10">
    <property type="entry name" value="YVTN repeat-like/Quinoprotein amine dehydrogenase"/>
    <property type="match status" value="1"/>
</dbReference>
<dbReference type="SUPFAM" id="SSF82171">
    <property type="entry name" value="DPP6 N-terminal domain-like"/>
    <property type="match status" value="1"/>
</dbReference>
<proteinExistence type="predicted"/>
<keyword evidence="2" id="KW-1185">Reference proteome</keyword>
<organism evidence="1 2">
    <name type="scientific">Paractinoplanes ferrugineus</name>
    <dbReference type="NCBI Taxonomy" id="113564"/>
    <lineage>
        <taxon>Bacteria</taxon>
        <taxon>Bacillati</taxon>
        <taxon>Actinomycetota</taxon>
        <taxon>Actinomycetes</taxon>
        <taxon>Micromonosporales</taxon>
        <taxon>Micromonosporaceae</taxon>
        <taxon>Paractinoplanes</taxon>
    </lineage>
</organism>
<accession>A0A919IUS3</accession>
<evidence type="ECO:0000313" key="1">
    <source>
        <dbReference type="EMBL" id="GIE08885.1"/>
    </source>
</evidence>
<reference evidence="1" key="1">
    <citation type="submission" date="2021-01" db="EMBL/GenBank/DDBJ databases">
        <title>Whole genome shotgun sequence of Actinoplanes ferrugineus NBRC 15555.</title>
        <authorList>
            <person name="Komaki H."/>
            <person name="Tamura T."/>
        </authorList>
    </citation>
    <scope>NUCLEOTIDE SEQUENCE</scope>
    <source>
        <strain evidence="1">NBRC 15555</strain>
    </source>
</reference>
<dbReference type="EMBL" id="BOMM01000003">
    <property type="protein sequence ID" value="GIE08885.1"/>
    <property type="molecule type" value="Genomic_DNA"/>
</dbReference>
<evidence type="ECO:0008006" key="3">
    <source>
        <dbReference type="Google" id="ProtNLM"/>
    </source>
</evidence>
<name>A0A919IUS3_9ACTN</name>
<protein>
    <recommendedName>
        <fullName evidence="3">Ig-like domain repeat protein</fullName>
    </recommendedName>
</protein>
<dbReference type="InterPro" id="IPR015943">
    <property type="entry name" value="WD40/YVTN_repeat-like_dom_sf"/>
</dbReference>
<comment type="caution">
    <text evidence="1">The sequence shown here is derived from an EMBL/GenBank/DDBJ whole genome shotgun (WGS) entry which is preliminary data.</text>
</comment>
<gene>
    <name evidence="1" type="ORF">Afe05nite_07250</name>
</gene>